<name>A0A835MI98_9ROSI</name>
<accession>A0A835MI98</accession>
<reference evidence="1 2" key="1">
    <citation type="submission" date="2020-10" db="EMBL/GenBank/DDBJ databases">
        <title>Plant Genome Project.</title>
        <authorList>
            <person name="Zhang R.-G."/>
        </authorList>
    </citation>
    <scope>NUCLEOTIDE SEQUENCE [LARGE SCALE GENOMIC DNA]</scope>
    <source>
        <strain evidence="1">FAFU-HL-1</strain>
        <tissue evidence="1">Leaf</tissue>
    </source>
</reference>
<dbReference type="Proteomes" id="UP000657918">
    <property type="component" value="Chromosome 16"/>
</dbReference>
<evidence type="ECO:0000313" key="2">
    <source>
        <dbReference type="Proteomes" id="UP000657918"/>
    </source>
</evidence>
<keyword evidence="2" id="KW-1185">Reference proteome</keyword>
<evidence type="ECO:0000313" key="1">
    <source>
        <dbReference type="EMBL" id="KAF9664714.1"/>
    </source>
</evidence>
<proteinExistence type="predicted"/>
<dbReference type="EMBL" id="JADGMS010000016">
    <property type="protein sequence ID" value="KAF9664714.1"/>
    <property type="molecule type" value="Genomic_DNA"/>
</dbReference>
<gene>
    <name evidence="1" type="ORF">SADUNF_Sadunf16G0046900</name>
</gene>
<protein>
    <submittedName>
        <fullName evidence="1">Uncharacterized protein</fullName>
    </submittedName>
</protein>
<sequence>MNKTKLERAAKITVVVKEFATFNLVNADVFTDLAGSYFSIRVRVVKSKPVKGSNLPSCFQNLMLFVTLPKCVSSAFIQALSEKLLKTKDKSTRRDIQKGLRTLSKEEH</sequence>
<organism evidence="1 2">
    <name type="scientific">Salix dunnii</name>
    <dbReference type="NCBI Taxonomy" id="1413687"/>
    <lineage>
        <taxon>Eukaryota</taxon>
        <taxon>Viridiplantae</taxon>
        <taxon>Streptophyta</taxon>
        <taxon>Embryophyta</taxon>
        <taxon>Tracheophyta</taxon>
        <taxon>Spermatophyta</taxon>
        <taxon>Magnoliopsida</taxon>
        <taxon>eudicotyledons</taxon>
        <taxon>Gunneridae</taxon>
        <taxon>Pentapetalae</taxon>
        <taxon>rosids</taxon>
        <taxon>fabids</taxon>
        <taxon>Malpighiales</taxon>
        <taxon>Salicaceae</taxon>
        <taxon>Saliceae</taxon>
        <taxon>Salix</taxon>
    </lineage>
</organism>
<dbReference type="AlphaFoldDB" id="A0A835MI98"/>
<comment type="caution">
    <text evidence="1">The sequence shown here is derived from an EMBL/GenBank/DDBJ whole genome shotgun (WGS) entry which is preliminary data.</text>
</comment>